<reference evidence="7" key="1">
    <citation type="submission" date="2021-01" db="EMBL/GenBank/DDBJ databases">
        <title>Whole genome shotgun sequence of Rhizocola hellebori NBRC 109834.</title>
        <authorList>
            <person name="Komaki H."/>
            <person name="Tamura T."/>
        </authorList>
    </citation>
    <scope>NUCLEOTIDE SEQUENCE</scope>
    <source>
        <strain evidence="7">NBRC 109834</strain>
    </source>
</reference>
<dbReference type="InterPro" id="IPR013783">
    <property type="entry name" value="Ig-like_fold"/>
</dbReference>
<keyword evidence="1" id="KW-0677">Repeat</keyword>
<feature type="domain" description="Fibronectin type-III" evidence="6">
    <location>
        <begin position="260"/>
        <end position="347"/>
    </location>
</feature>
<dbReference type="Proteomes" id="UP000612899">
    <property type="component" value="Unassembled WGS sequence"/>
</dbReference>
<keyword evidence="2" id="KW-0378">Hydrolase</keyword>
<sequence>MTVPVKDDSDARYAAVKLGELLADVTVSLTATEIHAMIVTRLRRSDFDERLARVVAGASEFTNLWNALIQGLHLPEAAWPTVALPTIVAFSSPKTLKARLELATSLWIAAQGGVQEQVAEPGEIDQTAEHPQIGPAAEPGAADRRPTARAALTFFPTAYLSLPALKRRWPGVLVALVLVAMVVAGYLWYSDESTPSNALPPGGSPISTSQPQQSLTPGAQASPSPSALPTSGDTSSAPPSTGTPPSANWTGTAAAVAPTAPLSVTVRGVTQNSVALSWQPPSAPGSGDIAYYRIVVDGADKGWTSATRSTINNLSAGATYTFTVVAHNAAGLASPPSHALTVTTLVPPTGAPAPAPTFTIDPSGSIPLGNSFTVTGAGLPCVAPQNVRIFLGGHPVAVAQLTAEGGFSVSVPIDNSEPATPRFRVLTTGEQVTLTAGVWPITVKLASQPPCQVTANYPAEVTFS</sequence>
<dbReference type="InterPro" id="IPR003961">
    <property type="entry name" value="FN3_dom"/>
</dbReference>
<dbReference type="InterPro" id="IPR050964">
    <property type="entry name" value="Striated_Muscle_Regulatory"/>
</dbReference>
<evidence type="ECO:0000256" key="1">
    <source>
        <dbReference type="ARBA" id="ARBA00022737"/>
    </source>
</evidence>
<dbReference type="Gene3D" id="2.60.40.10">
    <property type="entry name" value="Immunoglobulins"/>
    <property type="match status" value="1"/>
</dbReference>
<keyword evidence="2" id="KW-0326">Glycosidase</keyword>
<feature type="transmembrane region" description="Helical" evidence="5">
    <location>
        <begin position="169"/>
        <end position="189"/>
    </location>
</feature>
<dbReference type="InterPro" id="IPR036116">
    <property type="entry name" value="FN3_sf"/>
</dbReference>
<dbReference type="EMBL" id="BONY01000114">
    <property type="protein sequence ID" value="GIH10974.1"/>
    <property type="molecule type" value="Genomic_DNA"/>
</dbReference>
<dbReference type="PROSITE" id="PS50853">
    <property type="entry name" value="FN3"/>
    <property type="match status" value="1"/>
</dbReference>
<proteinExistence type="predicted"/>
<protein>
    <recommendedName>
        <fullName evidence="6">Fibronectin type-III domain-containing protein</fullName>
    </recommendedName>
</protein>
<comment type="caution">
    <text evidence="7">The sequence shown here is derived from an EMBL/GenBank/DDBJ whole genome shotgun (WGS) entry which is preliminary data.</text>
</comment>
<name>A0A8J3VKZ1_9ACTN</name>
<gene>
    <name evidence="7" type="ORF">Rhe02_90410</name>
</gene>
<organism evidence="7 8">
    <name type="scientific">Rhizocola hellebori</name>
    <dbReference type="NCBI Taxonomy" id="1392758"/>
    <lineage>
        <taxon>Bacteria</taxon>
        <taxon>Bacillati</taxon>
        <taxon>Actinomycetota</taxon>
        <taxon>Actinomycetes</taxon>
        <taxon>Micromonosporales</taxon>
        <taxon>Micromonosporaceae</taxon>
        <taxon>Rhizocola</taxon>
    </lineage>
</organism>
<dbReference type="AlphaFoldDB" id="A0A8J3VKZ1"/>
<feature type="region of interest" description="Disordered" evidence="4">
    <location>
        <begin position="196"/>
        <end position="251"/>
    </location>
</feature>
<dbReference type="GO" id="GO:0016798">
    <property type="term" value="F:hydrolase activity, acting on glycosyl bonds"/>
    <property type="evidence" value="ECO:0007669"/>
    <property type="project" value="UniProtKB-KW"/>
</dbReference>
<evidence type="ECO:0000313" key="7">
    <source>
        <dbReference type="EMBL" id="GIH10974.1"/>
    </source>
</evidence>
<feature type="compositionally biased region" description="Low complexity" evidence="4">
    <location>
        <begin position="229"/>
        <end position="251"/>
    </location>
</feature>
<evidence type="ECO:0000256" key="4">
    <source>
        <dbReference type="SAM" id="MobiDB-lite"/>
    </source>
</evidence>
<dbReference type="GO" id="GO:0000272">
    <property type="term" value="P:polysaccharide catabolic process"/>
    <property type="evidence" value="ECO:0007669"/>
    <property type="project" value="UniProtKB-KW"/>
</dbReference>
<dbReference type="PANTHER" id="PTHR13817:SF166">
    <property type="entry name" value="NEURONAL IGCAM-RELATED"/>
    <property type="match status" value="1"/>
</dbReference>
<keyword evidence="3" id="KW-0119">Carbohydrate metabolism</keyword>
<keyword evidence="3" id="KW-0624">Polysaccharide degradation</keyword>
<evidence type="ECO:0000256" key="5">
    <source>
        <dbReference type="SAM" id="Phobius"/>
    </source>
</evidence>
<dbReference type="RefSeq" id="WP_203914697.1">
    <property type="nucleotide sequence ID" value="NZ_BONY01000114.1"/>
</dbReference>
<evidence type="ECO:0000313" key="8">
    <source>
        <dbReference type="Proteomes" id="UP000612899"/>
    </source>
</evidence>
<evidence type="ECO:0000259" key="6">
    <source>
        <dbReference type="PROSITE" id="PS50853"/>
    </source>
</evidence>
<evidence type="ECO:0000256" key="2">
    <source>
        <dbReference type="ARBA" id="ARBA00023295"/>
    </source>
</evidence>
<keyword evidence="5" id="KW-0812">Transmembrane</keyword>
<dbReference type="CDD" id="cd00063">
    <property type="entry name" value="FN3"/>
    <property type="match status" value="1"/>
</dbReference>
<feature type="compositionally biased region" description="Polar residues" evidence="4">
    <location>
        <begin position="205"/>
        <end position="228"/>
    </location>
</feature>
<keyword evidence="5" id="KW-0472">Membrane</keyword>
<keyword evidence="5" id="KW-1133">Transmembrane helix</keyword>
<evidence type="ECO:0000256" key="3">
    <source>
        <dbReference type="ARBA" id="ARBA00023326"/>
    </source>
</evidence>
<dbReference type="PANTHER" id="PTHR13817">
    <property type="entry name" value="TITIN"/>
    <property type="match status" value="1"/>
</dbReference>
<dbReference type="Pfam" id="PF00041">
    <property type="entry name" value="fn3"/>
    <property type="match status" value="1"/>
</dbReference>
<dbReference type="SMART" id="SM00060">
    <property type="entry name" value="FN3"/>
    <property type="match status" value="1"/>
</dbReference>
<keyword evidence="8" id="KW-1185">Reference proteome</keyword>
<accession>A0A8J3VKZ1</accession>
<dbReference type="SUPFAM" id="SSF49265">
    <property type="entry name" value="Fibronectin type III"/>
    <property type="match status" value="1"/>
</dbReference>